<dbReference type="SUPFAM" id="SSF48498">
    <property type="entry name" value="Tetracyclin repressor-like, C-terminal domain"/>
    <property type="match status" value="1"/>
</dbReference>
<feature type="DNA-binding region" description="H-T-H motif" evidence="4">
    <location>
        <begin position="29"/>
        <end position="48"/>
    </location>
</feature>
<dbReference type="PROSITE" id="PS50977">
    <property type="entry name" value="HTH_TETR_2"/>
    <property type="match status" value="1"/>
</dbReference>
<dbReference type="Pfam" id="PF16925">
    <property type="entry name" value="TetR_C_13"/>
    <property type="match status" value="1"/>
</dbReference>
<protein>
    <submittedName>
        <fullName evidence="6">TetR family transcriptional regulator</fullName>
    </submittedName>
</protein>
<organism evidence="6 7">
    <name type="scientific">Chitinophaga ginsengisoli</name>
    <dbReference type="NCBI Taxonomy" id="363837"/>
    <lineage>
        <taxon>Bacteria</taxon>
        <taxon>Pseudomonadati</taxon>
        <taxon>Bacteroidota</taxon>
        <taxon>Chitinophagia</taxon>
        <taxon>Chitinophagales</taxon>
        <taxon>Chitinophagaceae</taxon>
        <taxon>Chitinophaga</taxon>
    </lineage>
</organism>
<dbReference type="Proteomes" id="UP000240978">
    <property type="component" value="Unassembled WGS sequence"/>
</dbReference>
<name>A0A2P8GAF9_9BACT</name>
<dbReference type="PANTHER" id="PTHR47506:SF1">
    <property type="entry name" value="HTH-TYPE TRANSCRIPTIONAL REGULATOR YJDC"/>
    <property type="match status" value="1"/>
</dbReference>
<evidence type="ECO:0000256" key="4">
    <source>
        <dbReference type="PROSITE-ProRule" id="PRU00335"/>
    </source>
</evidence>
<keyword evidence="3" id="KW-0804">Transcription</keyword>
<keyword evidence="2 4" id="KW-0238">DNA-binding</keyword>
<evidence type="ECO:0000313" key="6">
    <source>
        <dbReference type="EMBL" id="PSL30951.1"/>
    </source>
</evidence>
<dbReference type="Gene3D" id="1.10.357.10">
    <property type="entry name" value="Tetracycline Repressor, domain 2"/>
    <property type="match status" value="1"/>
</dbReference>
<dbReference type="SUPFAM" id="SSF46689">
    <property type="entry name" value="Homeodomain-like"/>
    <property type="match status" value="1"/>
</dbReference>
<dbReference type="InterPro" id="IPR036271">
    <property type="entry name" value="Tet_transcr_reg_TetR-rel_C_sf"/>
</dbReference>
<accession>A0A2P8GAF9</accession>
<dbReference type="InterPro" id="IPR009057">
    <property type="entry name" value="Homeodomain-like_sf"/>
</dbReference>
<dbReference type="EMBL" id="PYGK01000005">
    <property type="protein sequence ID" value="PSL30951.1"/>
    <property type="molecule type" value="Genomic_DNA"/>
</dbReference>
<dbReference type="RefSeq" id="WP_170117525.1">
    <property type="nucleotide sequence ID" value="NZ_PYGK01000005.1"/>
</dbReference>
<sequence>MARARNFDEDEVLDKAIDIFRRQGFKTTTPEELVTHLGLSRSSLYNTYGDKRSLFIRSLQRYQEQTSKALNDLADSGTDAMTAIRNIFEFTVDNCLQDDMPKGCFLVNSIVEFGSEDTETVAVVKESMETNRNTLLRLVKKGQKEGSISNIAKPAALADYLVNCLSGISVSSKAGADKNACEAIVKNSLAILQPQKSPIPA</sequence>
<dbReference type="GO" id="GO:0003677">
    <property type="term" value="F:DNA binding"/>
    <property type="evidence" value="ECO:0007669"/>
    <property type="project" value="UniProtKB-UniRule"/>
</dbReference>
<dbReference type="AlphaFoldDB" id="A0A2P8GAF9"/>
<proteinExistence type="predicted"/>
<dbReference type="Pfam" id="PF00440">
    <property type="entry name" value="TetR_N"/>
    <property type="match status" value="1"/>
</dbReference>
<gene>
    <name evidence="6" type="ORF">CLV42_105312</name>
</gene>
<evidence type="ECO:0000259" key="5">
    <source>
        <dbReference type="PROSITE" id="PS50977"/>
    </source>
</evidence>
<evidence type="ECO:0000313" key="7">
    <source>
        <dbReference type="Proteomes" id="UP000240978"/>
    </source>
</evidence>
<evidence type="ECO:0000256" key="1">
    <source>
        <dbReference type="ARBA" id="ARBA00023015"/>
    </source>
</evidence>
<evidence type="ECO:0000256" key="3">
    <source>
        <dbReference type="ARBA" id="ARBA00023163"/>
    </source>
</evidence>
<feature type="domain" description="HTH tetR-type" evidence="5">
    <location>
        <begin position="6"/>
        <end position="66"/>
    </location>
</feature>
<evidence type="ECO:0000256" key="2">
    <source>
        <dbReference type="ARBA" id="ARBA00023125"/>
    </source>
</evidence>
<dbReference type="PRINTS" id="PR00455">
    <property type="entry name" value="HTHTETR"/>
</dbReference>
<reference evidence="6 7" key="1">
    <citation type="submission" date="2018-03" db="EMBL/GenBank/DDBJ databases">
        <title>Genomic Encyclopedia of Archaeal and Bacterial Type Strains, Phase II (KMG-II): from individual species to whole genera.</title>
        <authorList>
            <person name="Goeker M."/>
        </authorList>
    </citation>
    <scope>NUCLEOTIDE SEQUENCE [LARGE SCALE GENOMIC DNA]</scope>
    <source>
        <strain evidence="6 7">DSM 18107</strain>
    </source>
</reference>
<keyword evidence="1" id="KW-0805">Transcription regulation</keyword>
<dbReference type="InterPro" id="IPR011075">
    <property type="entry name" value="TetR_C"/>
</dbReference>
<keyword evidence="7" id="KW-1185">Reference proteome</keyword>
<dbReference type="Gene3D" id="1.10.10.60">
    <property type="entry name" value="Homeodomain-like"/>
    <property type="match status" value="1"/>
</dbReference>
<dbReference type="PANTHER" id="PTHR47506">
    <property type="entry name" value="TRANSCRIPTIONAL REGULATORY PROTEIN"/>
    <property type="match status" value="1"/>
</dbReference>
<dbReference type="InterPro" id="IPR001647">
    <property type="entry name" value="HTH_TetR"/>
</dbReference>
<comment type="caution">
    <text evidence="6">The sequence shown here is derived from an EMBL/GenBank/DDBJ whole genome shotgun (WGS) entry which is preliminary data.</text>
</comment>